<comment type="caution">
    <text evidence="3">The sequence shown here is derived from an EMBL/GenBank/DDBJ whole genome shotgun (WGS) entry which is preliminary data.</text>
</comment>
<gene>
    <name evidence="3" type="ORF">MHIP_21480</name>
</gene>
<dbReference type="GO" id="GO:0016491">
    <property type="term" value="F:oxidoreductase activity"/>
    <property type="evidence" value="ECO:0007669"/>
    <property type="project" value="UniProtKB-KW"/>
</dbReference>
<dbReference type="EMBL" id="BLLB01000002">
    <property type="protein sequence ID" value="GFH01665.1"/>
    <property type="molecule type" value="Genomic_DNA"/>
</dbReference>
<dbReference type="InterPro" id="IPR036291">
    <property type="entry name" value="NAD(P)-bd_dom_sf"/>
</dbReference>
<dbReference type="PRINTS" id="PR00081">
    <property type="entry name" value="GDHRDH"/>
</dbReference>
<dbReference type="RefSeq" id="WP_163888417.1">
    <property type="nucleotide sequence ID" value="NZ_BLLB01000002.1"/>
</dbReference>
<keyword evidence="2" id="KW-0560">Oxidoreductase</keyword>
<dbReference type="CDD" id="cd05233">
    <property type="entry name" value="SDR_c"/>
    <property type="match status" value="1"/>
</dbReference>
<evidence type="ECO:0000256" key="1">
    <source>
        <dbReference type="ARBA" id="ARBA00006484"/>
    </source>
</evidence>
<keyword evidence="4" id="KW-1185">Reference proteome</keyword>
<comment type="similarity">
    <text evidence="1">Belongs to the short-chain dehydrogenases/reductases (SDR) family.</text>
</comment>
<evidence type="ECO:0000313" key="4">
    <source>
        <dbReference type="Proteomes" id="UP000465304"/>
    </source>
</evidence>
<evidence type="ECO:0000256" key="2">
    <source>
        <dbReference type="ARBA" id="ARBA00023002"/>
    </source>
</evidence>
<dbReference type="AlphaFoldDB" id="A0A7I9ZKW8"/>
<evidence type="ECO:0000313" key="3">
    <source>
        <dbReference type="EMBL" id="GFH01665.1"/>
    </source>
</evidence>
<reference evidence="3 4" key="1">
    <citation type="journal article" date="2019" name="Emerg. Microbes Infect.">
        <title>Comprehensive subspecies identification of 175 nontuberculous mycobacteria species based on 7547 genomic profiles.</title>
        <authorList>
            <person name="Matsumoto Y."/>
            <person name="Kinjo T."/>
            <person name="Motooka D."/>
            <person name="Nabeya D."/>
            <person name="Jung N."/>
            <person name="Uechi K."/>
            <person name="Horii T."/>
            <person name="Iida T."/>
            <person name="Fujita J."/>
            <person name="Nakamura S."/>
        </authorList>
    </citation>
    <scope>NUCLEOTIDE SEQUENCE [LARGE SCALE GENOMIC DNA]</scope>
    <source>
        <strain evidence="3 4">JCM 30996</strain>
    </source>
</reference>
<accession>A0A7I9ZKW8</accession>
<dbReference type="PANTHER" id="PTHR44196:SF1">
    <property type="entry name" value="DEHYDROGENASE_REDUCTASE SDR FAMILY MEMBER 7B"/>
    <property type="match status" value="1"/>
</dbReference>
<sequence>MPERVVVITGASSGIGARTAREAHDRGYHVVLTARSADKLESLAADLRGPNPACAVPGDTSRWADVARLRDTALSAFGRIDAVFANAGQWIPTSFLNPTTEPDDWRNMVLANVLGPALIARAFVPHLVVTKGHLVFTGSVAGRIVVPGQLYPATKWAITGMAQSIRAEIAHTGVKTTVIQPGLVDTGTAAADRSHEPMLDPGAIANAFFYAIDQPGDVDVNEIVIRPAGQRPDR</sequence>
<proteinExistence type="inferred from homology"/>
<organism evidence="3 4">
    <name type="scientific">Mycolicibacterium hippocampi</name>
    <dbReference type="NCBI Taxonomy" id="659824"/>
    <lineage>
        <taxon>Bacteria</taxon>
        <taxon>Bacillati</taxon>
        <taxon>Actinomycetota</taxon>
        <taxon>Actinomycetes</taxon>
        <taxon>Mycobacteriales</taxon>
        <taxon>Mycobacteriaceae</taxon>
        <taxon>Mycolicibacterium</taxon>
    </lineage>
</organism>
<dbReference type="Proteomes" id="UP000465304">
    <property type="component" value="Unassembled WGS sequence"/>
</dbReference>
<dbReference type="GO" id="GO:0016020">
    <property type="term" value="C:membrane"/>
    <property type="evidence" value="ECO:0007669"/>
    <property type="project" value="TreeGrafter"/>
</dbReference>
<dbReference type="Gene3D" id="3.40.50.720">
    <property type="entry name" value="NAD(P)-binding Rossmann-like Domain"/>
    <property type="match status" value="1"/>
</dbReference>
<dbReference type="Pfam" id="PF00106">
    <property type="entry name" value="adh_short"/>
    <property type="match status" value="1"/>
</dbReference>
<dbReference type="PANTHER" id="PTHR44196">
    <property type="entry name" value="DEHYDROGENASE/REDUCTASE SDR FAMILY MEMBER 7B"/>
    <property type="match status" value="1"/>
</dbReference>
<dbReference type="InterPro" id="IPR002347">
    <property type="entry name" value="SDR_fam"/>
</dbReference>
<protein>
    <submittedName>
        <fullName evidence="3">Short-chain dehydrogenase</fullName>
    </submittedName>
</protein>
<dbReference type="SUPFAM" id="SSF51735">
    <property type="entry name" value="NAD(P)-binding Rossmann-fold domains"/>
    <property type="match status" value="1"/>
</dbReference>
<name>A0A7I9ZKW8_9MYCO</name>